<evidence type="ECO:0000313" key="3">
    <source>
        <dbReference type="Proteomes" id="UP000318081"/>
    </source>
</evidence>
<dbReference type="InterPro" id="IPR008538">
    <property type="entry name" value="Uma2"/>
</dbReference>
<dbReference type="PANTHER" id="PTHR36558">
    <property type="entry name" value="GLR1098 PROTEIN"/>
    <property type="match status" value="1"/>
</dbReference>
<dbReference type="PANTHER" id="PTHR36558:SF1">
    <property type="entry name" value="RESTRICTION ENDONUCLEASE DOMAIN-CONTAINING PROTEIN-RELATED"/>
    <property type="match status" value="1"/>
</dbReference>
<evidence type="ECO:0000313" key="2">
    <source>
        <dbReference type="EMBL" id="QDV83215.1"/>
    </source>
</evidence>
<dbReference type="InterPro" id="IPR012296">
    <property type="entry name" value="Nuclease_put_TT1808"/>
</dbReference>
<dbReference type="CDD" id="cd06260">
    <property type="entry name" value="DUF820-like"/>
    <property type="match status" value="1"/>
</dbReference>
<feature type="domain" description="Putative restriction endonuclease" evidence="1">
    <location>
        <begin position="13"/>
        <end position="154"/>
    </location>
</feature>
<accession>A0ABX5XQH1</accession>
<reference evidence="2 3" key="1">
    <citation type="submission" date="2019-02" db="EMBL/GenBank/DDBJ databases">
        <title>Deep-cultivation of Planctomycetes and their phenomic and genomic characterization uncovers novel biology.</title>
        <authorList>
            <person name="Wiegand S."/>
            <person name="Jogler M."/>
            <person name="Boedeker C."/>
            <person name="Pinto D."/>
            <person name="Vollmers J."/>
            <person name="Rivas-Marin E."/>
            <person name="Kohn T."/>
            <person name="Peeters S.H."/>
            <person name="Heuer A."/>
            <person name="Rast P."/>
            <person name="Oberbeckmann S."/>
            <person name="Bunk B."/>
            <person name="Jeske O."/>
            <person name="Meyerdierks A."/>
            <person name="Storesund J.E."/>
            <person name="Kallscheuer N."/>
            <person name="Luecker S."/>
            <person name="Lage O.M."/>
            <person name="Pohl T."/>
            <person name="Merkel B.J."/>
            <person name="Hornburger P."/>
            <person name="Mueller R.-W."/>
            <person name="Bruemmer F."/>
            <person name="Labrenz M."/>
            <person name="Spormann A.M."/>
            <person name="Op den Camp H."/>
            <person name="Overmann J."/>
            <person name="Amann R."/>
            <person name="Jetten M.S.M."/>
            <person name="Mascher T."/>
            <person name="Medema M.H."/>
            <person name="Devos D.P."/>
            <person name="Kaster A.-K."/>
            <person name="Ovreas L."/>
            <person name="Rohde M."/>
            <person name="Galperin M.Y."/>
            <person name="Jogler C."/>
        </authorList>
    </citation>
    <scope>NUCLEOTIDE SEQUENCE [LARGE SCALE GENOMIC DNA]</scope>
    <source>
        <strain evidence="2 3">TBK1r</strain>
    </source>
</reference>
<protein>
    <recommendedName>
        <fullName evidence="1">Putative restriction endonuclease domain-containing protein</fullName>
    </recommendedName>
</protein>
<dbReference type="Gene3D" id="3.90.1570.10">
    <property type="entry name" value="tt1808, chain A"/>
    <property type="match status" value="1"/>
</dbReference>
<dbReference type="InterPro" id="IPR011335">
    <property type="entry name" value="Restrct_endonuc-II-like"/>
</dbReference>
<dbReference type="RefSeq" id="WP_145209746.1">
    <property type="nucleotide sequence ID" value="NZ_CP036432.1"/>
</dbReference>
<keyword evidence="3" id="KW-1185">Reference proteome</keyword>
<organism evidence="2 3">
    <name type="scientific">Stieleria magnilauensis</name>
    <dbReference type="NCBI Taxonomy" id="2527963"/>
    <lineage>
        <taxon>Bacteria</taxon>
        <taxon>Pseudomonadati</taxon>
        <taxon>Planctomycetota</taxon>
        <taxon>Planctomycetia</taxon>
        <taxon>Pirellulales</taxon>
        <taxon>Pirellulaceae</taxon>
        <taxon>Stieleria</taxon>
    </lineage>
</organism>
<gene>
    <name evidence="2" type="ORF">TBK1r_21510</name>
</gene>
<dbReference type="SUPFAM" id="SSF52980">
    <property type="entry name" value="Restriction endonuclease-like"/>
    <property type="match status" value="1"/>
</dbReference>
<dbReference type="Pfam" id="PF05685">
    <property type="entry name" value="Uma2"/>
    <property type="match status" value="1"/>
</dbReference>
<dbReference type="Proteomes" id="UP000318081">
    <property type="component" value="Chromosome"/>
</dbReference>
<proteinExistence type="predicted"/>
<sequence length="202" mass="22251">MSTVRKHDFISVQDYLAGEELADQRHEYVAGIVCAQAGETNRHHAIATNATVALANRLRGTACRAFNSDTKVRIRNAAGTRFYYPDAMVVCRTNPPGESYQDEPVLIVEVISETTRRIDEGEKREAYLEIPSLAGYVLVEQSSHSAVVYQRDGQAGGDQAFHRSIVSGLDAVIRIEEIPLELLLGELYDDVVLGETDSPGRS</sequence>
<evidence type="ECO:0000259" key="1">
    <source>
        <dbReference type="Pfam" id="PF05685"/>
    </source>
</evidence>
<dbReference type="EMBL" id="CP036432">
    <property type="protein sequence ID" value="QDV83215.1"/>
    <property type="molecule type" value="Genomic_DNA"/>
</dbReference>
<name>A0ABX5XQH1_9BACT</name>